<evidence type="ECO:0000313" key="4">
    <source>
        <dbReference type="Proteomes" id="UP001185737"/>
    </source>
</evidence>
<feature type="region of interest" description="Disordered" evidence="1">
    <location>
        <begin position="230"/>
        <end position="252"/>
    </location>
</feature>
<feature type="domain" description="AB hydrolase-1" evidence="2">
    <location>
        <begin position="68"/>
        <end position="185"/>
    </location>
</feature>
<keyword evidence="4" id="KW-1185">Reference proteome</keyword>
<sequence>MSPIGPVVDIARGLVREVERTQLRARRGIELIARRPPPQVSNTPKDEVWSFGKAKLWRYRNDDVRHGPPVLMFLGLVGDSAIFDLFPGNSWAEKLVAEGFDVFLFDWGRPEAAEGEHDLGTYMDGYFVPAVDAVRRIAGADEVSVGAYCMGSLMLTLLLGSRSNVPVRNAVLFAPPCDYDHAPGFLTGFKDGRLETRHVVDEMTGLVPEDAVRGMFRCCSRPRTSSSTSRCGRTCGGTATPTRTAPSITGRGTIDRWPHHLL</sequence>
<dbReference type="Proteomes" id="UP001185737">
    <property type="component" value="Unassembled WGS sequence"/>
</dbReference>
<feature type="compositionally biased region" description="Low complexity" evidence="1">
    <location>
        <begin position="230"/>
        <end position="247"/>
    </location>
</feature>
<gene>
    <name evidence="3" type="ORF">R3Q59_15455</name>
</gene>
<dbReference type="PANTHER" id="PTHR36837">
    <property type="entry name" value="POLY(3-HYDROXYALKANOATE) POLYMERASE SUBUNIT PHAC"/>
    <property type="match status" value="1"/>
</dbReference>
<dbReference type="PANTHER" id="PTHR36837:SF2">
    <property type="entry name" value="POLY(3-HYDROXYALKANOATE) POLYMERASE SUBUNIT PHAC"/>
    <property type="match status" value="1"/>
</dbReference>
<evidence type="ECO:0000313" key="3">
    <source>
        <dbReference type="EMBL" id="MDV6281902.1"/>
    </source>
</evidence>
<name>A0ABU4CFA7_RHOJO</name>
<organism evidence="3 4">
    <name type="scientific">Rhodococcus jostii</name>
    <dbReference type="NCBI Taxonomy" id="132919"/>
    <lineage>
        <taxon>Bacteria</taxon>
        <taxon>Bacillati</taxon>
        <taxon>Actinomycetota</taxon>
        <taxon>Actinomycetes</taxon>
        <taxon>Mycobacteriales</taxon>
        <taxon>Nocardiaceae</taxon>
        <taxon>Rhodococcus</taxon>
    </lineage>
</organism>
<dbReference type="EMBL" id="JAWLKA010000008">
    <property type="protein sequence ID" value="MDV6281902.1"/>
    <property type="molecule type" value="Genomic_DNA"/>
</dbReference>
<accession>A0ABU4CFA7</accession>
<dbReference type="InterPro" id="IPR000073">
    <property type="entry name" value="AB_hydrolase_1"/>
</dbReference>
<comment type="caution">
    <text evidence="3">The sequence shown here is derived from an EMBL/GenBank/DDBJ whole genome shotgun (WGS) entry which is preliminary data.</text>
</comment>
<protein>
    <submittedName>
        <fullName evidence="3">Alpha/beta fold hydrolase</fullName>
    </submittedName>
</protein>
<proteinExistence type="predicted"/>
<dbReference type="InterPro" id="IPR029058">
    <property type="entry name" value="AB_hydrolase_fold"/>
</dbReference>
<evidence type="ECO:0000259" key="2">
    <source>
        <dbReference type="Pfam" id="PF00561"/>
    </source>
</evidence>
<evidence type="ECO:0000256" key="1">
    <source>
        <dbReference type="SAM" id="MobiDB-lite"/>
    </source>
</evidence>
<reference evidence="3 4" key="1">
    <citation type="submission" date="2023-10" db="EMBL/GenBank/DDBJ databases">
        <title>Development of a sustainable strategy for remediation of hydrocarbon-contaminated territories based on the waste exchange concept.</title>
        <authorList>
            <person name="Krivoruchko A."/>
        </authorList>
    </citation>
    <scope>NUCLEOTIDE SEQUENCE [LARGE SCALE GENOMIC DNA]</scope>
    <source>
        <strain evidence="3 4">IEGM 60</strain>
    </source>
</reference>
<dbReference type="Pfam" id="PF00561">
    <property type="entry name" value="Abhydrolase_1"/>
    <property type="match status" value="1"/>
</dbReference>
<dbReference type="GO" id="GO:0016787">
    <property type="term" value="F:hydrolase activity"/>
    <property type="evidence" value="ECO:0007669"/>
    <property type="project" value="UniProtKB-KW"/>
</dbReference>
<dbReference type="RefSeq" id="WP_317568819.1">
    <property type="nucleotide sequence ID" value="NZ_JAWLKA010000008.1"/>
</dbReference>
<dbReference type="Gene3D" id="3.40.50.1820">
    <property type="entry name" value="alpha/beta hydrolase"/>
    <property type="match status" value="1"/>
</dbReference>
<dbReference type="SUPFAM" id="SSF53474">
    <property type="entry name" value="alpha/beta-Hydrolases"/>
    <property type="match status" value="1"/>
</dbReference>
<keyword evidence="3" id="KW-0378">Hydrolase</keyword>
<dbReference type="InterPro" id="IPR051321">
    <property type="entry name" value="PHA/PHB_synthase"/>
</dbReference>